<dbReference type="Pfam" id="PF08281">
    <property type="entry name" value="Sigma70_r4_2"/>
    <property type="match status" value="1"/>
</dbReference>
<dbReference type="EMBL" id="CP120682">
    <property type="protein sequence ID" value="WKN36091.1"/>
    <property type="molecule type" value="Genomic_DNA"/>
</dbReference>
<reference evidence="7" key="1">
    <citation type="journal article" date="2023" name="Comput. Struct. Biotechnol. J.">
        <title>Discovery of a novel marine Bacteroidetes with a rich repertoire of carbohydrate-active enzymes.</title>
        <authorList>
            <person name="Chen B."/>
            <person name="Liu G."/>
            <person name="Chen Q."/>
            <person name="Wang H."/>
            <person name="Liu L."/>
            <person name="Tang K."/>
        </authorList>
    </citation>
    <scope>NUCLEOTIDE SEQUENCE</scope>
    <source>
        <strain evidence="7">TK19036</strain>
    </source>
</reference>
<evidence type="ECO:0000259" key="6">
    <source>
        <dbReference type="Pfam" id="PF08281"/>
    </source>
</evidence>
<dbReference type="GO" id="GO:0006352">
    <property type="term" value="P:DNA-templated transcription initiation"/>
    <property type="evidence" value="ECO:0007669"/>
    <property type="project" value="InterPro"/>
</dbReference>
<dbReference type="CDD" id="cd06171">
    <property type="entry name" value="Sigma70_r4"/>
    <property type="match status" value="1"/>
</dbReference>
<dbReference type="InterPro" id="IPR013324">
    <property type="entry name" value="RNA_pol_sigma_r3/r4-like"/>
</dbReference>
<comment type="similarity">
    <text evidence="1">Belongs to the sigma-70 factor family. ECF subfamily.</text>
</comment>
<dbReference type="InterPro" id="IPR014284">
    <property type="entry name" value="RNA_pol_sigma-70_dom"/>
</dbReference>
<evidence type="ECO:0000313" key="7">
    <source>
        <dbReference type="EMBL" id="WKN36091.1"/>
    </source>
</evidence>
<evidence type="ECO:0000256" key="1">
    <source>
        <dbReference type="ARBA" id="ARBA00010641"/>
    </source>
</evidence>
<dbReference type="InterPro" id="IPR007627">
    <property type="entry name" value="RNA_pol_sigma70_r2"/>
</dbReference>
<evidence type="ECO:0000256" key="4">
    <source>
        <dbReference type="ARBA" id="ARBA00023163"/>
    </source>
</evidence>
<dbReference type="AlphaFoldDB" id="A0AA49GPQ8"/>
<dbReference type="SUPFAM" id="SSF88659">
    <property type="entry name" value="Sigma3 and sigma4 domains of RNA polymerase sigma factors"/>
    <property type="match status" value="1"/>
</dbReference>
<sequence>MSTGNQFYTSFIYRLAQGDQKAFEMLFNQKHQQVYAYCLKLIKSEVLAEEVMQDVFLTVWKKRDRIDPDRSLDALLYKITRDLSFNCLKRSARELKFRQEMQAKVCLPVDSPAEDKMIEEEYEKLADGAINSLSPRRRLIFTMSRQMGMSYEEIAIKLGISKNTVKVQLVKASKSLREYVATHADITLFLLLSLFFKD</sequence>
<dbReference type="SUPFAM" id="SSF88946">
    <property type="entry name" value="Sigma2 domain of RNA polymerase sigma factors"/>
    <property type="match status" value="1"/>
</dbReference>
<dbReference type="PANTHER" id="PTHR43133">
    <property type="entry name" value="RNA POLYMERASE ECF-TYPE SIGMA FACTO"/>
    <property type="match status" value="1"/>
</dbReference>
<dbReference type="InterPro" id="IPR036388">
    <property type="entry name" value="WH-like_DNA-bd_sf"/>
</dbReference>
<evidence type="ECO:0000256" key="2">
    <source>
        <dbReference type="ARBA" id="ARBA00023015"/>
    </source>
</evidence>
<dbReference type="NCBIfam" id="TIGR02985">
    <property type="entry name" value="Sig70_bacteroi1"/>
    <property type="match status" value="1"/>
</dbReference>
<dbReference type="NCBIfam" id="TIGR02937">
    <property type="entry name" value="sigma70-ECF"/>
    <property type="match status" value="1"/>
</dbReference>
<keyword evidence="3" id="KW-0731">Sigma factor</keyword>
<dbReference type="Gene3D" id="1.10.1740.10">
    <property type="match status" value="1"/>
</dbReference>
<dbReference type="InterPro" id="IPR014327">
    <property type="entry name" value="RNA_pol_sigma70_bacteroid"/>
</dbReference>
<protein>
    <submittedName>
        <fullName evidence="7">RNA polymerase sigma-70 factor</fullName>
    </submittedName>
</protein>
<name>A0AA49GPQ8_9BACT</name>
<feature type="domain" description="RNA polymerase sigma factor 70 region 4 type 2" evidence="6">
    <location>
        <begin position="128"/>
        <end position="176"/>
    </location>
</feature>
<proteinExistence type="inferred from homology"/>
<dbReference type="Pfam" id="PF04542">
    <property type="entry name" value="Sigma70_r2"/>
    <property type="match status" value="1"/>
</dbReference>
<dbReference type="InterPro" id="IPR013325">
    <property type="entry name" value="RNA_pol_sigma_r2"/>
</dbReference>
<evidence type="ECO:0000256" key="3">
    <source>
        <dbReference type="ARBA" id="ARBA00023082"/>
    </source>
</evidence>
<organism evidence="7">
    <name type="scientific">Roseihalotalea indica</name>
    <dbReference type="NCBI Taxonomy" id="2867963"/>
    <lineage>
        <taxon>Bacteria</taxon>
        <taxon>Pseudomonadati</taxon>
        <taxon>Bacteroidota</taxon>
        <taxon>Cytophagia</taxon>
        <taxon>Cytophagales</taxon>
        <taxon>Catalimonadaceae</taxon>
        <taxon>Roseihalotalea</taxon>
    </lineage>
</organism>
<reference evidence="7" key="2">
    <citation type="journal article" date="2024" name="Antonie Van Leeuwenhoek">
        <title>Roseihalotalea indica gen. nov., sp. nov., a halophilic Bacteroidetes from mesopelagic Southwest Indian Ocean with higher carbohydrate metabolic potential.</title>
        <authorList>
            <person name="Chen B."/>
            <person name="Zhang M."/>
            <person name="Lin D."/>
            <person name="Ye J."/>
            <person name="Tang K."/>
        </authorList>
    </citation>
    <scope>NUCLEOTIDE SEQUENCE</scope>
    <source>
        <strain evidence="7">TK19036</strain>
    </source>
</reference>
<dbReference type="GO" id="GO:0003677">
    <property type="term" value="F:DNA binding"/>
    <property type="evidence" value="ECO:0007669"/>
    <property type="project" value="InterPro"/>
</dbReference>
<keyword evidence="2" id="KW-0805">Transcription regulation</keyword>
<gene>
    <name evidence="7" type="ORF">K4G66_27370</name>
</gene>
<dbReference type="InterPro" id="IPR013249">
    <property type="entry name" value="RNA_pol_sigma70_r4_t2"/>
</dbReference>
<keyword evidence="4" id="KW-0804">Transcription</keyword>
<accession>A0AA49GPQ8</accession>
<evidence type="ECO:0000259" key="5">
    <source>
        <dbReference type="Pfam" id="PF04542"/>
    </source>
</evidence>
<dbReference type="Gene3D" id="1.10.10.10">
    <property type="entry name" value="Winged helix-like DNA-binding domain superfamily/Winged helix DNA-binding domain"/>
    <property type="match status" value="1"/>
</dbReference>
<dbReference type="GO" id="GO:0016987">
    <property type="term" value="F:sigma factor activity"/>
    <property type="evidence" value="ECO:0007669"/>
    <property type="project" value="UniProtKB-KW"/>
</dbReference>
<dbReference type="InterPro" id="IPR039425">
    <property type="entry name" value="RNA_pol_sigma-70-like"/>
</dbReference>
<dbReference type="PANTHER" id="PTHR43133:SF46">
    <property type="entry name" value="RNA POLYMERASE SIGMA-70 FACTOR ECF SUBFAMILY"/>
    <property type="match status" value="1"/>
</dbReference>
<feature type="domain" description="RNA polymerase sigma-70 region 2" evidence="5">
    <location>
        <begin position="26"/>
        <end position="93"/>
    </location>
</feature>